<sequence>MFMLGSSCIHKYVVNRDSMNGEVYELQVHNLQEIPEDILDNIDKMGVDESAILNEYEGKYLNFIFKINPEEFDLVGKKVAFLKVGNKAGYFDSTRSPEREGTTVGGSGLYIFDTTQKTKSGGYDAAVSCWSKMLLPIDLVVERLSKRE</sequence>
<proteinExistence type="predicted"/>
<feature type="domain" description="DUF8192" evidence="1">
    <location>
        <begin position="51"/>
        <end position="145"/>
    </location>
</feature>
<comment type="caution">
    <text evidence="2">The sequence shown here is derived from an EMBL/GenBank/DDBJ whole genome shotgun (WGS) entry which is preliminary data.</text>
</comment>
<evidence type="ECO:0000313" key="3">
    <source>
        <dbReference type="Proteomes" id="UP000267159"/>
    </source>
</evidence>
<protein>
    <recommendedName>
        <fullName evidence="1">DUF8192 domain-containing protein</fullName>
    </recommendedName>
</protein>
<name>A0A3L8A3K6_9BACE</name>
<dbReference type="EMBL" id="RAZM01000083">
    <property type="protein sequence ID" value="RLT78775.1"/>
    <property type="molecule type" value="Genomic_DNA"/>
</dbReference>
<accession>A0A3L8A3K6</accession>
<evidence type="ECO:0000313" key="2">
    <source>
        <dbReference type="EMBL" id="RLT78775.1"/>
    </source>
</evidence>
<reference evidence="2 3" key="1">
    <citation type="submission" date="2018-09" db="EMBL/GenBank/DDBJ databases">
        <title>Murine metabolic-syndrome-specific gut microbial biobank.</title>
        <authorList>
            <person name="Liu C."/>
        </authorList>
    </citation>
    <scope>NUCLEOTIDE SEQUENCE [LARGE SCALE GENOMIC DNA]</scope>
    <source>
        <strain evidence="2 3">0.1X-D8-26</strain>
    </source>
</reference>
<dbReference type="Pfam" id="PF26612">
    <property type="entry name" value="DUF8192"/>
    <property type="match status" value="1"/>
</dbReference>
<gene>
    <name evidence="2" type="ORF">D7Y07_17490</name>
</gene>
<evidence type="ECO:0000259" key="1">
    <source>
        <dbReference type="Pfam" id="PF26612"/>
    </source>
</evidence>
<dbReference type="Proteomes" id="UP000267159">
    <property type="component" value="Unassembled WGS sequence"/>
</dbReference>
<dbReference type="AlphaFoldDB" id="A0A3L8A3K6"/>
<organism evidence="2 3">
    <name type="scientific">Bacteroides acidifaciens</name>
    <dbReference type="NCBI Taxonomy" id="85831"/>
    <lineage>
        <taxon>Bacteria</taxon>
        <taxon>Pseudomonadati</taxon>
        <taxon>Bacteroidota</taxon>
        <taxon>Bacteroidia</taxon>
        <taxon>Bacteroidales</taxon>
        <taxon>Bacteroidaceae</taxon>
        <taxon>Bacteroides</taxon>
    </lineage>
</organism>
<dbReference type="InterPro" id="IPR058505">
    <property type="entry name" value="DUF8192"/>
</dbReference>